<dbReference type="NCBIfam" id="NF000582">
    <property type="entry name" value="PRK00006.1"/>
    <property type="match status" value="1"/>
</dbReference>
<sequence>MMDIKEIKEILPHRYPFLLIDRVTEVVEGKSVKGYKNVTINEPFFQGHFPNQPIMPGVLILEAMAQLGGIAILTMEQFKGKTPMFAGADRVRWRKPVVPGDKLELSCEIIKLRGPIGIGKAVATVDGKKVCDAEITFAIG</sequence>
<dbReference type="SUPFAM" id="SSF54637">
    <property type="entry name" value="Thioesterase/thiol ester dehydrase-isomerase"/>
    <property type="match status" value="1"/>
</dbReference>
<dbReference type="Proteomes" id="UP000239471">
    <property type="component" value="Unassembled WGS sequence"/>
</dbReference>
<dbReference type="Gene3D" id="3.10.129.10">
    <property type="entry name" value="Hotdog Thioesterase"/>
    <property type="match status" value="1"/>
</dbReference>
<comment type="function">
    <text evidence="9 10">Involved in unsaturated fatty acids biosynthesis. Catalyzes the dehydration of short chain beta-hydroxyacyl-ACPs and long chain saturated and unsaturated beta-hydroxyacyl-ACPs.</text>
</comment>
<comment type="catalytic activity">
    <reaction evidence="1 10">
        <text>a (3R)-hydroxyacyl-[ACP] = a (2E)-enoyl-[ACP] + H2O</text>
        <dbReference type="Rhea" id="RHEA:13097"/>
        <dbReference type="Rhea" id="RHEA-COMP:9925"/>
        <dbReference type="Rhea" id="RHEA-COMP:9945"/>
        <dbReference type="ChEBI" id="CHEBI:15377"/>
        <dbReference type="ChEBI" id="CHEBI:78784"/>
        <dbReference type="ChEBI" id="CHEBI:78827"/>
        <dbReference type="EC" id="4.2.1.59"/>
    </reaction>
</comment>
<evidence type="ECO:0000256" key="2">
    <source>
        <dbReference type="ARBA" id="ARBA00004496"/>
    </source>
</evidence>
<evidence type="ECO:0000313" key="12">
    <source>
        <dbReference type="Proteomes" id="UP000239471"/>
    </source>
</evidence>
<dbReference type="RefSeq" id="WP_106060652.1">
    <property type="nucleotide sequence ID" value="NZ_PVXQ01000035.1"/>
</dbReference>
<keyword evidence="4 10" id="KW-0963">Cytoplasm</keyword>
<evidence type="ECO:0000256" key="10">
    <source>
        <dbReference type="HAMAP-Rule" id="MF_00406"/>
    </source>
</evidence>
<dbReference type="GO" id="GO:0009245">
    <property type="term" value="P:lipid A biosynthetic process"/>
    <property type="evidence" value="ECO:0007669"/>
    <property type="project" value="UniProtKB-UniRule"/>
</dbReference>
<keyword evidence="7 10" id="KW-0443">Lipid metabolism</keyword>
<comment type="similarity">
    <text evidence="3 10">Belongs to the thioester dehydratase family. FabZ subfamily.</text>
</comment>
<dbReference type="GO" id="GO:0016020">
    <property type="term" value="C:membrane"/>
    <property type="evidence" value="ECO:0007669"/>
    <property type="project" value="GOC"/>
</dbReference>
<comment type="caution">
    <text evidence="11">The sequence shown here is derived from an EMBL/GenBank/DDBJ whole genome shotgun (WGS) entry which is preliminary data.</text>
</comment>
<dbReference type="AlphaFoldDB" id="A0A2T0BB72"/>
<name>A0A2T0BB72_9CLOT</name>
<keyword evidence="6 10" id="KW-0441">Lipid A biosynthesis</keyword>
<dbReference type="NCBIfam" id="TIGR01750">
    <property type="entry name" value="fabZ"/>
    <property type="match status" value="1"/>
</dbReference>
<evidence type="ECO:0000256" key="9">
    <source>
        <dbReference type="ARBA" id="ARBA00025049"/>
    </source>
</evidence>
<accession>A0A2T0BB72</accession>
<evidence type="ECO:0000256" key="3">
    <source>
        <dbReference type="ARBA" id="ARBA00009174"/>
    </source>
</evidence>
<keyword evidence="12" id="KW-1185">Reference proteome</keyword>
<dbReference type="GO" id="GO:0005737">
    <property type="term" value="C:cytoplasm"/>
    <property type="evidence" value="ECO:0007669"/>
    <property type="project" value="UniProtKB-SubCell"/>
</dbReference>
<dbReference type="Pfam" id="PF07977">
    <property type="entry name" value="FabA"/>
    <property type="match status" value="1"/>
</dbReference>
<dbReference type="GO" id="GO:0006633">
    <property type="term" value="P:fatty acid biosynthetic process"/>
    <property type="evidence" value="ECO:0007669"/>
    <property type="project" value="UniProtKB-UniRule"/>
</dbReference>
<dbReference type="FunFam" id="3.10.129.10:FF:000001">
    <property type="entry name" value="3-hydroxyacyl-[acyl-carrier-protein] dehydratase FabZ"/>
    <property type="match status" value="1"/>
</dbReference>
<evidence type="ECO:0000256" key="5">
    <source>
        <dbReference type="ARBA" id="ARBA00022516"/>
    </source>
</evidence>
<dbReference type="InterPro" id="IPR029069">
    <property type="entry name" value="HotDog_dom_sf"/>
</dbReference>
<evidence type="ECO:0000256" key="4">
    <source>
        <dbReference type="ARBA" id="ARBA00022490"/>
    </source>
</evidence>
<dbReference type="PANTHER" id="PTHR30272:SF1">
    <property type="entry name" value="3-HYDROXYACYL-[ACYL-CARRIER-PROTEIN] DEHYDRATASE"/>
    <property type="match status" value="1"/>
</dbReference>
<dbReference type="EC" id="4.2.1.59" evidence="10"/>
<reference evidence="11 12" key="1">
    <citation type="submission" date="2018-03" db="EMBL/GenBank/DDBJ databases">
        <title>Genome sequence of Clostridium vincentii DSM 10228.</title>
        <authorList>
            <person name="Poehlein A."/>
            <person name="Daniel R."/>
        </authorList>
    </citation>
    <scope>NUCLEOTIDE SEQUENCE [LARGE SCALE GENOMIC DNA]</scope>
    <source>
        <strain evidence="11 12">DSM 10228</strain>
    </source>
</reference>
<comment type="subcellular location">
    <subcellularLocation>
        <location evidence="2 10">Cytoplasm</location>
    </subcellularLocation>
</comment>
<dbReference type="OrthoDB" id="9772788at2"/>
<keyword evidence="8 10" id="KW-0456">Lyase</keyword>
<evidence type="ECO:0000256" key="6">
    <source>
        <dbReference type="ARBA" id="ARBA00022556"/>
    </source>
</evidence>
<evidence type="ECO:0000256" key="7">
    <source>
        <dbReference type="ARBA" id="ARBA00023098"/>
    </source>
</evidence>
<protein>
    <recommendedName>
        <fullName evidence="10">3-hydroxyacyl-[acyl-carrier-protein] dehydratase FabZ</fullName>
        <ecNumber evidence="10">4.2.1.59</ecNumber>
    </recommendedName>
    <alternativeName>
        <fullName evidence="10">(3R)-hydroxymyristoyl-[acyl-carrier-protein] dehydratase</fullName>
        <shortName evidence="10">(3R)-hydroxymyristoyl-ACP dehydrase</shortName>
    </alternativeName>
    <alternativeName>
        <fullName evidence="10">Beta-hydroxyacyl-ACP dehydratase</fullName>
    </alternativeName>
</protein>
<dbReference type="GO" id="GO:0019171">
    <property type="term" value="F:(3R)-hydroxyacyl-[acyl-carrier-protein] dehydratase activity"/>
    <property type="evidence" value="ECO:0007669"/>
    <property type="project" value="UniProtKB-EC"/>
</dbReference>
<proteinExistence type="inferred from homology"/>
<dbReference type="InterPro" id="IPR010084">
    <property type="entry name" value="FabZ"/>
</dbReference>
<feature type="active site" evidence="10">
    <location>
        <position position="48"/>
    </location>
</feature>
<dbReference type="EMBL" id="PVXQ01000035">
    <property type="protein sequence ID" value="PRR81141.1"/>
    <property type="molecule type" value="Genomic_DNA"/>
</dbReference>
<keyword evidence="5 10" id="KW-0444">Lipid biosynthesis</keyword>
<evidence type="ECO:0000256" key="1">
    <source>
        <dbReference type="ARBA" id="ARBA00001055"/>
    </source>
</evidence>
<dbReference type="CDD" id="cd01288">
    <property type="entry name" value="FabZ"/>
    <property type="match status" value="1"/>
</dbReference>
<evidence type="ECO:0000313" key="11">
    <source>
        <dbReference type="EMBL" id="PRR81141.1"/>
    </source>
</evidence>
<evidence type="ECO:0000256" key="8">
    <source>
        <dbReference type="ARBA" id="ARBA00023239"/>
    </source>
</evidence>
<organism evidence="11 12">
    <name type="scientific">Clostridium vincentii</name>
    <dbReference type="NCBI Taxonomy" id="52704"/>
    <lineage>
        <taxon>Bacteria</taxon>
        <taxon>Bacillati</taxon>
        <taxon>Bacillota</taxon>
        <taxon>Clostridia</taxon>
        <taxon>Eubacteriales</taxon>
        <taxon>Clostridiaceae</taxon>
        <taxon>Clostridium</taxon>
    </lineage>
</organism>
<dbReference type="PANTHER" id="PTHR30272">
    <property type="entry name" value="3-HYDROXYACYL-[ACYL-CARRIER-PROTEIN] DEHYDRATASE"/>
    <property type="match status" value="1"/>
</dbReference>
<dbReference type="HAMAP" id="MF_00406">
    <property type="entry name" value="FabZ"/>
    <property type="match status" value="1"/>
</dbReference>
<dbReference type="InterPro" id="IPR013114">
    <property type="entry name" value="FabA_FabZ"/>
</dbReference>
<gene>
    <name evidence="10 11" type="primary">fabZ</name>
    <name evidence="11" type="ORF">CLVI_27330</name>
</gene>